<feature type="transmembrane region" description="Helical" evidence="6">
    <location>
        <begin position="37"/>
        <end position="58"/>
    </location>
</feature>
<feature type="chain" id="PRO_5002702759" description="EamA domain-containing protein" evidence="7">
    <location>
        <begin position="28"/>
        <end position="301"/>
    </location>
</feature>
<feature type="transmembrane region" description="Helical" evidence="6">
    <location>
        <begin position="241"/>
        <end position="260"/>
    </location>
</feature>
<dbReference type="HOGENOM" id="CLU_033863_9_2_9"/>
<feature type="transmembrane region" description="Helical" evidence="6">
    <location>
        <begin position="180"/>
        <end position="199"/>
    </location>
</feature>
<dbReference type="PANTHER" id="PTHR32322">
    <property type="entry name" value="INNER MEMBRANE TRANSPORTER"/>
    <property type="match status" value="1"/>
</dbReference>
<feature type="transmembrane region" description="Helical" evidence="6">
    <location>
        <begin position="123"/>
        <end position="141"/>
    </location>
</feature>
<proteinExistence type="inferred from homology"/>
<feature type="transmembrane region" description="Helical" evidence="6">
    <location>
        <begin position="266"/>
        <end position="285"/>
    </location>
</feature>
<gene>
    <name evidence="9" type="ordered locus">Amet_0889</name>
</gene>
<evidence type="ECO:0000259" key="8">
    <source>
        <dbReference type="Pfam" id="PF00892"/>
    </source>
</evidence>
<dbReference type="KEGG" id="amt:Amet_0889"/>
<keyword evidence="7" id="KW-0732">Signal</keyword>
<dbReference type="EMBL" id="CP000724">
    <property type="protein sequence ID" value="ABR47111.1"/>
    <property type="molecule type" value="Genomic_DNA"/>
</dbReference>
<comment type="subcellular location">
    <subcellularLocation>
        <location evidence="1">Membrane</location>
        <topology evidence="1">Multi-pass membrane protein</topology>
    </subcellularLocation>
</comment>
<feature type="transmembrane region" description="Helical" evidence="6">
    <location>
        <begin position="147"/>
        <end position="168"/>
    </location>
</feature>
<dbReference type="Pfam" id="PF00892">
    <property type="entry name" value="EamA"/>
    <property type="match status" value="2"/>
</dbReference>
<dbReference type="STRING" id="293826.Amet_0889"/>
<evidence type="ECO:0000256" key="7">
    <source>
        <dbReference type="SAM" id="SignalP"/>
    </source>
</evidence>
<feature type="transmembrane region" description="Helical" evidence="6">
    <location>
        <begin position="211"/>
        <end position="234"/>
    </location>
</feature>
<feature type="transmembrane region" description="Helical" evidence="6">
    <location>
        <begin position="70"/>
        <end position="88"/>
    </location>
</feature>
<feature type="signal peptide" evidence="7">
    <location>
        <begin position="1"/>
        <end position="27"/>
    </location>
</feature>
<dbReference type="RefSeq" id="WP_012062153.1">
    <property type="nucleotide sequence ID" value="NC_009633.1"/>
</dbReference>
<dbReference type="InterPro" id="IPR037185">
    <property type="entry name" value="EmrE-like"/>
</dbReference>
<keyword evidence="3 6" id="KW-0812">Transmembrane</keyword>
<dbReference type="GO" id="GO:0016020">
    <property type="term" value="C:membrane"/>
    <property type="evidence" value="ECO:0007669"/>
    <property type="project" value="UniProtKB-SubCell"/>
</dbReference>
<accession>A6TLP3</accession>
<evidence type="ECO:0000256" key="6">
    <source>
        <dbReference type="SAM" id="Phobius"/>
    </source>
</evidence>
<dbReference type="eggNOG" id="COG0697">
    <property type="taxonomic scope" value="Bacteria"/>
</dbReference>
<evidence type="ECO:0000256" key="1">
    <source>
        <dbReference type="ARBA" id="ARBA00004141"/>
    </source>
</evidence>
<evidence type="ECO:0000256" key="3">
    <source>
        <dbReference type="ARBA" id="ARBA00022692"/>
    </source>
</evidence>
<feature type="domain" description="EamA" evidence="8">
    <location>
        <begin position="151"/>
        <end position="283"/>
    </location>
</feature>
<evidence type="ECO:0000256" key="4">
    <source>
        <dbReference type="ARBA" id="ARBA00022989"/>
    </source>
</evidence>
<evidence type="ECO:0000313" key="9">
    <source>
        <dbReference type="EMBL" id="ABR47111.1"/>
    </source>
</evidence>
<dbReference type="AlphaFoldDB" id="A6TLP3"/>
<keyword evidence="10" id="KW-1185">Reference proteome</keyword>
<evidence type="ECO:0000313" key="10">
    <source>
        <dbReference type="Proteomes" id="UP000001572"/>
    </source>
</evidence>
<dbReference type="Proteomes" id="UP000001572">
    <property type="component" value="Chromosome"/>
</dbReference>
<comment type="similarity">
    <text evidence="2">Belongs to the EamA transporter family.</text>
</comment>
<name>A6TLP3_ALKMQ</name>
<evidence type="ECO:0000256" key="2">
    <source>
        <dbReference type="ARBA" id="ARBA00007362"/>
    </source>
</evidence>
<dbReference type="InterPro" id="IPR000620">
    <property type="entry name" value="EamA_dom"/>
</dbReference>
<dbReference type="OrthoDB" id="9787117at2"/>
<dbReference type="PANTHER" id="PTHR32322:SF2">
    <property type="entry name" value="EAMA DOMAIN-CONTAINING PROTEIN"/>
    <property type="match status" value="1"/>
</dbReference>
<organism evidence="9 10">
    <name type="scientific">Alkaliphilus metalliredigens (strain QYMF)</name>
    <dbReference type="NCBI Taxonomy" id="293826"/>
    <lineage>
        <taxon>Bacteria</taxon>
        <taxon>Bacillati</taxon>
        <taxon>Bacillota</taxon>
        <taxon>Clostridia</taxon>
        <taxon>Peptostreptococcales</taxon>
        <taxon>Natronincolaceae</taxon>
        <taxon>Alkaliphilus</taxon>
    </lineage>
</organism>
<sequence length="301" mass="32349">MEQSKMRAQVFVLMAAILWGTTGSAQAFAPQNATPIVIGALRMAIGGTFLLLVARVRGGFKTKIKVDKKLLVIASICMAFYQPLFFSGVFKTGIALGTVLALGSAPVFSGIIEYFIGEKLSKRWLIGTILSIIGCTLLFGGQDSMNVDVLGSSLSLGAGLSYAIYVKVSKKLFENSRRDEVNGLVFFISAIILSPILLMNDLSWVMSTRGIMTTLHLGIVTAALAYTLFAYGLVNTSTPKAVALTLAEPLTAAMLGVFMFNEIFTSVSMIGGLLLFCGLIINSYPEKENVNVKDKMKALQI</sequence>
<feature type="transmembrane region" description="Helical" evidence="6">
    <location>
        <begin position="94"/>
        <end position="116"/>
    </location>
</feature>
<keyword evidence="4 6" id="KW-1133">Transmembrane helix</keyword>
<dbReference type="SUPFAM" id="SSF103481">
    <property type="entry name" value="Multidrug resistance efflux transporter EmrE"/>
    <property type="match status" value="2"/>
</dbReference>
<protein>
    <recommendedName>
        <fullName evidence="8">EamA domain-containing protein</fullName>
    </recommendedName>
</protein>
<keyword evidence="5 6" id="KW-0472">Membrane</keyword>
<dbReference type="InterPro" id="IPR050638">
    <property type="entry name" value="AA-Vitamin_Transporters"/>
</dbReference>
<feature type="domain" description="EamA" evidence="8">
    <location>
        <begin position="8"/>
        <end position="139"/>
    </location>
</feature>
<evidence type="ECO:0000256" key="5">
    <source>
        <dbReference type="ARBA" id="ARBA00023136"/>
    </source>
</evidence>
<reference evidence="10" key="1">
    <citation type="journal article" date="2016" name="Genome Announc.">
        <title>Complete genome sequence of Alkaliphilus metalliredigens strain QYMF, an alkaliphilic and metal-reducing bacterium isolated from borax-contaminated leachate ponds.</title>
        <authorList>
            <person name="Hwang C."/>
            <person name="Copeland A."/>
            <person name="Lucas S."/>
            <person name="Lapidus A."/>
            <person name="Barry K."/>
            <person name="Detter J.C."/>
            <person name="Glavina Del Rio T."/>
            <person name="Hammon N."/>
            <person name="Israni S."/>
            <person name="Dalin E."/>
            <person name="Tice H."/>
            <person name="Pitluck S."/>
            <person name="Chertkov O."/>
            <person name="Brettin T."/>
            <person name="Bruce D."/>
            <person name="Han C."/>
            <person name="Schmutz J."/>
            <person name="Larimer F."/>
            <person name="Land M.L."/>
            <person name="Hauser L."/>
            <person name="Kyrpides N."/>
            <person name="Mikhailova N."/>
            <person name="Ye Q."/>
            <person name="Zhou J."/>
            <person name="Richardson P."/>
            <person name="Fields M.W."/>
        </authorList>
    </citation>
    <scope>NUCLEOTIDE SEQUENCE [LARGE SCALE GENOMIC DNA]</scope>
    <source>
        <strain evidence="10">QYMF</strain>
    </source>
</reference>